<dbReference type="InterPro" id="IPR027381">
    <property type="entry name" value="LytR/CpsA/Psr_C"/>
</dbReference>
<evidence type="ECO:0000256" key="3">
    <source>
        <dbReference type="SAM" id="Phobius"/>
    </source>
</evidence>
<dbReference type="Pfam" id="PF13399">
    <property type="entry name" value="LytR_C"/>
    <property type="match status" value="1"/>
</dbReference>
<dbReference type="PANTHER" id="PTHR33392:SF6">
    <property type="entry name" value="POLYISOPRENYL-TEICHOIC ACID--PEPTIDOGLYCAN TEICHOIC ACID TRANSFERASE TAGU"/>
    <property type="match status" value="1"/>
</dbReference>
<feature type="transmembrane region" description="Helical" evidence="3">
    <location>
        <begin position="32"/>
        <end position="52"/>
    </location>
</feature>
<comment type="caution">
    <text evidence="6">The sequence shown here is derived from an EMBL/GenBank/DDBJ whole genome shotgun (WGS) entry which is preliminary data.</text>
</comment>
<keyword evidence="3" id="KW-0812">Transmembrane</keyword>
<accession>A0A401Z6A7</accession>
<feature type="region of interest" description="Disordered" evidence="2">
    <location>
        <begin position="477"/>
        <end position="527"/>
    </location>
</feature>
<protein>
    <submittedName>
        <fullName evidence="6">Transcriptional regulator</fullName>
    </submittedName>
</protein>
<dbReference type="PANTHER" id="PTHR33392">
    <property type="entry name" value="POLYISOPRENYL-TEICHOIC ACID--PEPTIDOGLYCAN TEICHOIC ACID TRANSFERASE TAGU"/>
    <property type="match status" value="1"/>
</dbReference>
<proteinExistence type="inferred from homology"/>
<evidence type="ECO:0000256" key="1">
    <source>
        <dbReference type="ARBA" id="ARBA00006068"/>
    </source>
</evidence>
<evidence type="ECO:0000259" key="4">
    <source>
        <dbReference type="Pfam" id="PF03816"/>
    </source>
</evidence>
<feature type="domain" description="Cell envelope-related transcriptional attenuator" evidence="4">
    <location>
        <begin position="111"/>
        <end position="275"/>
    </location>
</feature>
<feature type="region of interest" description="Disordered" evidence="2">
    <location>
        <begin position="65"/>
        <end position="84"/>
    </location>
</feature>
<dbReference type="EMBL" id="BIFH01000063">
    <property type="protein sequence ID" value="GCE02402.1"/>
    <property type="molecule type" value="Genomic_DNA"/>
</dbReference>
<evidence type="ECO:0000313" key="6">
    <source>
        <dbReference type="EMBL" id="GCE02402.1"/>
    </source>
</evidence>
<organism evidence="6 7">
    <name type="scientific">Embleya hyalina</name>
    <dbReference type="NCBI Taxonomy" id="516124"/>
    <lineage>
        <taxon>Bacteria</taxon>
        <taxon>Bacillati</taxon>
        <taxon>Actinomycetota</taxon>
        <taxon>Actinomycetes</taxon>
        <taxon>Kitasatosporales</taxon>
        <taxon>Streptomycetaceae</taxon>
        <taxon>Embleya</taxon>
    </lineage>
</organism>
<feature type="region of interest" description="Disordered" evidence="2">
    <location>
        <begin position="361"/>
        <end position="385"/>
    </location>
</feature>
<reference evidence="6 7" key="1">
    <citation type="submission" date="2018-12" db="EMBL/GenBank/DDBJ databases">
        <title>Draft genome sequence of Embleya hyalina NBRC 13850T.</title>
        <authorList>
            <person name="Komaki H."/>
            <person name="Hosoyama A."/>
            <person name="Kimura A."/>
            <person name="Ichikawa N."/>
            <person name="Tamura T."/>
        </authorList>
    </citation>
    <scope>NUCLEOTIDE SEQUENCE [LARGE SCALE GENOMIC DNA]</scope>
    <source>
        <strain evidence="6 7">NBRC 13850</strain>
    </source>
</reference>
<feature type="compositionally biased region" description="Pro residues" evidence="2">
    <location>
        <begin position="368"/>
        <end position="384"/>
    </location>
</feature>
<keyword evidence="7" id="KW-1185">Reference proteome</keyword>
<name>A0A401Z6A7_9ACTN</name>
<dbReference type="Pfam" id="PF03816">
    <property type="entry name" value="LytR_cpsA_psr"/>
    <property type="match status" value="1"/>
</dbReference>
<comment type="similarity">
    <text evidence="1">Belongs to the LytR/CpsA/Psr (LCP) family.</text>
</comment>
<dbReference type="Gene3D" id="3.40.630.190">
    <property type="entry name" value="LCP protein"/>
    <property type="match status" value="1"/>
</dbReference>
<evidence type="ECO:0000259" key="5">
    <source>
        <dbReference type="Pfam" id="PF13399"/>
    </source>
</evidence>
<keyword evidence="3" id="KW-0472">Membrane</keyword>
<dbReference type="Proteomes" id="UP000286931">
    <property type="component" value="Unassembled WGS sequence"/>
</dbReference>
<dbReference type="NCBIfam" id="TIGR00350">
    <property type="entry name" value="lytR_cpsA_psr"/>
    <property type="match status" value="1"/>
</dbReference>
<dbReference type="AlphaFoldDB" id="A0A401Z6A7"/>
<feature type="region of interest" description="Disordered" evidence="2">
    <location>
        <begin position="1"/>
        <end position="23"/>
    </location>
</feature>
<gene>
    <name evidence="6" type="ORF">EHYA_10179</name>
</gene>
<sequence length="527" mass="55747">MGTDAETGTGGPTAPGARDGRRKSTVKKRLKWIAISVVGVLLILAGSAYGYIRYLNGKLHHTQITADKNNRPPASPKDAQGRSPMNILLIGNDSRIGEGRRYGAEGHEGLADVAILMHLSADRSNATLVNIPRDTMVDIPRCEIGKGKDKKVTEARFGQFNDSFRSIGAPCSVATVDRMLQVRIDHYVEVNFKGVRDLTDAVGGVPICLDAPIHDPVLSGQRGGTGLDLPAGPNTLSGNDALQFLRARHAFGDGSDLARIEAQKVFLASLARELKSNAKLTNVDGMFRIANSAVGALTVDNDLAGVDKLIDLADEIKKVPEKRMAFTTLPTETYRPAPDQVQPRRPAADNLWAAIRADRPLTAGDPATDPPPAPVTETPAPPRTIAPSDAAQIRVTVDSGSARKRIAPVVDALKRLGFKATSGTSMPDGREHANSRITYPEGRQEQAKAIAAALNLPETALEAARSGETTIKLLIGTDLPDADTGGSGGAPTGSATAGPERAPEPPKAADLNLETADNTKCASPRRK</sequence>
<keyword evidence="3" id="KW-1133">Transmembrane helix</keyword>
<dbReference type="InterPro" id="IPR004474">
    <property type="entry name" value="LytR_CpsA_psr"/>
</dbReference>
<feature type="domain" description="LytR/CpsA/Psr regulator C-terminal" evidence="5">
    <location>
        <begin position="392"/>
        <end position="478"/>
    </location>
</feature>
<evidence type="ECO:0000256" key="2">
    <source>
        <dbReference type="SAM" id="MobiDB-lite"/>
    </source>
</evidence>
<dbReference type="InterPro" id="IPR050922">
    <property type="entry name" value="LytR/CpsA/Psr_CW_biosynth"/>
</dbReference>
<evidence type="ECO:0000313" key="7">
    <source>
        <dbReference type="Proteomes" id="UP000286931"/>
    </source>
</evidence>